<dbReference type="PROSITE" id="PS51797">
    <property type="entry name" value="TCTP_3"/>
    <property type="match status" value="1"/>
</dbReference>
<gene>
    <name evidence="3" type="ORF">R1flu_026654</name>
</gene>
<evidence type="ECO:0000313" key="4">
    <source>
        <dbReference type="Proteomes" id="UP001605036"/>
    </source>
</evidence>
<evidence type="ECO:0000313" key="3">
    <source>
        <dbReference type="EMBL" id="KAL2608081.1"/>
    </source>
</evidence>
<comment type="caution">
    <text evidence="3">The sequence shown here is derived from an EMBL/GenBank/DDBJ whole genome shotgun (WGS) entry which is preliminary data.</text>
</comment>
<feature type="domain" description="TCTP" evidence="2">
    <location>
        <begin position="1"/>
        <end position="166"/>
    </location>
</feature>
<dbReference type="AlphaFoldDB" id="A0ABD1XJJ5"/>
<dbReference type="InterPro" id="IPR034737">
    <property type="entry name" value="TCTP"/>
</dbReference>
<protein>
    <recommendedName>
        <fullName evidence="2">TCTP domain-containing protein</fullName>
    </recommendedName>
</protein>
<dbReference type="PANTHER" id="PTHR11991:SF0">
    <property type="entry name" value="TRANSLATIONALLY-CONTROLLED TUMOR PROTEIN"/>
    <property type="match status" value="1"/>
</dbReference>
<comment type="similarity">
    <text evidence="1">Belongs to the TCTP family.</text>
</comment>
<evidence type="ECO:0000259" key="2">
    <source>
        <dbReference type="PROSITE" id="PS51797"/>
    </source>
</evidence>
<dbReference type="InterPro" id="IPR011323">
    <property type="entry name" value="Mss4/transl-control_tumour"/>
</dbReference>
<dbReference type="Gene3D" id="2.170.150.10">
    <property type="entry name" value="Metal Binding Protein, Guanine Nucleotide Exchange Factor, Chain A"/>
    <property type="match status" value="1"/>
</dbReference>
<dbReference type="Pfam" id="PF00838">
    <property type="entry name" value="TCTP"/>
    <property type="match status" value="1"/>
</dbReference>
<dbReference type="Proteomes" id="UP001605036">
    <property type="component" value="Unassembled WGS sequence"/>
</dbReference>
<accession>A0ABD1XJJ5</accession>
<organism evidence="3 4">
    <name type="scientific">Riccia fluitans</name>
    <dbReference type="NCBI Taxonomy" id="41844"/>
    <lineage>
        <taxon>Eukaryota</taxon>
        <taxon>Viridiplantae</taxon>
        <taxon>Streptophyta</taxon>
        <taxon>Embryophyta</taxon>
        <taxon>Marchantiophyta</taxon>
        <taxon>Marchantiopsida</taxon>
        <taxon>Marchantiidae</taxon>
        <taxon>Marchantiales</taxon>
        <taxon>Ricciaceae</taxon>
        <taxon>Riccia</taxon>
    </lineage>
</organism>
<evidence type="ECO:0000256" key="1">
    <source>
        <dbReference type="PROSITE-ProRule" id="PRU01133"/>
    </source>
</evidence>
<dbReference type="EMBL" id="JBHFFA010000008">
    <property type="protein sequence ID" value="KAL2608081.1"/>
    <property type="molecule type" value="Genomic_DNA"/>
</dbReference>
<proteinExistence type="inferred from homology"/>
<dbReference type="PANTHER" id="PTHR11991">
    <property type="entry name" value="TRANSLATIONALLY CONTROLLED TUMOR PROTEIN-RELATED"/>
    <property type="match status" value="1"/>
</dbReference>
<dbReference type="InterPro" id="IPR018105">
    <property type="entry name" value="Translational_control_tumour_p"/>
</dbReference>
<keyword evidence="4" id="KW-1185">Reference proteome</keyword>
<sequence length="166" mass="19038">MLVYQDLLTSDELVDDTFPINKEIANGALWEVEGKWVTKEPVKVPDVEVNRPSTVHDIPKKVIDIVDTFQLQEKKEITDENALVNVVKKYVDTLTPKVPAERQEHIKKNLDAELQYLVSKFKDYDHKVFVGESTRDDCAPVLCYYKEGAVNPHFVYFADGLKEIKA</sequence>
<name>A0ABD1XJJ5_9MARC</name>
<dbReference type="InterPro" id="IPR011057">
    <property type="entry name" value="Mss4-like_sf"/>
</dbReference>
<reference evidence="3 4" key="1">
    <citation type="submission" date="2024-09" db="EMBL/GenBank/DDBJ databases">
        <title>Chromosome-scale assembly of Riccia fluitans.</title>
        <authorList>
            <person name="Paukszto L."/>
            <person name="Sawicki J."/>
            <person name="Karawczyk K."/>
            <person name="Piernik-Szablinska J."/>
            <person name="Szczecinska M."/>
            <person name="Mazdziarz M."/>
        </authorList>
    </citation>
    <scope>NUCLEOTIDE SEQUENCE [LARGE SCALE GENOMIC DNA]</scope>
    <source>
        <strain evidence="3">Rf_01</strain>
        <tissue evidence="3">Aerial parts of the thallus</tissue>
    </source>
</reference>
<dbReference type="PRINTS" id="PR01653">
    <property type="entry name" value="TCTPROTEIN"/>
</dbReference>
<dbReference type="SUPFAM" id="SSF51316">
    <property type="entry name" value="Mss4-like"/>
    <property type="match status" value="1"/>
</dbReference>